<name>A0A5C6TR16_9BURK</name>
<proteinExistence type="predicted"/>
<reference evidence="2 3" key="1">
    <citation type="submission" date="2019-08" db="EMBL/GenBank/DDBJ databases">
        <authorList>
            <person name="Khan S.A."/>
            <person name="Jeon C.O."/>
            <person name="Jeong S.E."/>
        </authorList>
    </citation>
    <scope>NUCLEOTIDE SEQUENCE [LARGE SCALE GENOMIC DNA]</scope>
    <source>
        <strain evidence="3">IMCC1728</strain>
    </source>
</reference>
<dbReference type="EMBL" id="VOPW01000002">
    <property type="protein sequence ID" value="TXC62118.1"/>
    <property type="molecule type" value="Genomic_DNA"/>
</dbReference>
<sequence length="139" mass="14201">MNGFMRIKEVRPLAALAIAVFGASAVHAAQVKSDAITLTVPVTAAPTCTVTNNGGNVVAAPAAEPTTSYSAWKAAGSGIAVPGETVVNAWYFSSMIQTAKISCQNYANVPIYGFAVRHGAGAALVDGFPGIRFLSTPTT</sequence>
<gene>
    <name evidence="2" type="ORF">FSC37_22355</name>
</gene>
<dbReference type="Proteomes" id="UP000321832">
    <property type="component" value="Unassembled WGS sequence"/>
</dbReference>
<feature type="signal peptide" evidence="1">
    <location>
        <begin position="1"/>
        <end position="28"/>
    </location>
</feature>
<comment type="caution">
    <text evidence="2">The sequence shown here is derived from an EMBL/GenBank/DDBJ whole genome shotgun (WGS) entry which is preliminary data.</text>
</comment>
<organism evidence="2 3">
    <name type="scientific">Piscinibacter aquaticus</name>
    <dbReference type="NCBI Taxonomy" id="392597"/>
    <lineage>
        <taxon>Bacteria</taxon>
        <taxon>Pseudomonadati</taxon>
        <taxon>Pseudomonadota</taxon>
        <taxon>Betaproteobacteria</taxon>
        <taxon>Burkholderiales</taxon>
        <taxon>Sphaerotilaceae</taxon>
        <taxon>Piscinibacter</taxon>
    </lineage>
</organism>
<keyword evidence="1" id="KW-0732">Signal</keyword>
<protein>
    <submittedName>
        <fullName evidence="2">Uncharacterized protein</fullName>
    </submittedName>
</protein>
<feature type="chain" id="PRO_5022667153" evidence="1">
    <location>
        <begin position="29"/>
        <end position="139"/>
    </location>
</feature>
<accession>A0A5C6TR16</accession>
<evidence type="ECO:0000313" key="2">
    <source>
        <dbReference type="EMBL" id="TXC62118.1"/>
    </source>
</evidence>
<dbReference type="AlphaFoldDB" id="A0A5C6TR16"/>
<keyword evidence="3" id="KW-1185">Reference proteome</keyword>
<evidence type="ECO:0000313" key="3">
    <source>
        <dbReference type="Proteomes" id="UP000321832"/>
    </source>
</evidence>
<evidence type="ECO:0000256" key="1">
    <source>
        <dbReference type="SAM" id="SignalP"/>
    </source>
</evidence>